<dbReference type="EMBL" id="CP046883">
    <property type="protein sequence ID" value="QNH96866.1"/>
    <property type="molecule type" value="Genomic_DNA"/>
</dbReference>
<dbReference type="Gene3D" id="3.30.1360.120">
    <property type="entry name" value="Probable tRNA modification gtpase trme, domain 1"/>
    <property type="match status" value="1"/>
</dbReference>
<dbReference type="PANTHER" id="PTHR22602">
    <property type="entry name" value="TRANSFERASE CAF17, MITOCHONDRIAL-RELATED"/>
    <property type="match status" value="1"/>
</dbReference>
<name>A0A7G7YQU6_9CORY</name>
<evidence type="ECO:0000313" key="2">
    <source>
        <dbReference type="EMBL" id="QNH96866.1"/>
    </source>
</evidence>
<dbReference type="PIRSF" id="PIRSF006487">
    <property type="entry name" value="GcvT"/>
    <property type="match status" value="1"/>
</dbReference>
<proteinExistence type="predicted"/>
<dbReference type="PANTHER" id="PTHR22602:SF0">
    <property type="entry name" value="TRANSFERASE CAF17, MITOCHONDRIAL-RELATED"/>
    <property type="match status" value="1"/>
</dbReference>
<accession>A0A7G7YQU6</accession>
<reference evidence="2 3" key="1">
    <citation type="submission" date="2019-12" db="EMBL/GenBank/DDBJ databases">
        <title>Corynebacterium sp. nov., isolated from feces of the Anser Albifrons in China.</title>
        <authorList>
            <person name="Liu Q."/>
        </authorList>
    </citation>
    <scope>NUCLEOTIDE SEQUENCE [LARGE SCALE GENOMIC DNA]</scope>
    <source>
        <strain evidence="2 3">23H37-10</strain>
    </source>
</reference>
<dbReference type="Proteomes" id="UP000515275">
    <property type="component" value="Chromosome"/>
</dbReference>
<dbReference type="SUPFAM" id="SSF103025">
    <property type="entry name" value="Folate-binding domain"/>
    <property type="match status" value="1"/>
</dbReference>
<dbReference type="KEGG" id="cans:GP473_01770"/>
<gene>
    <name evidence="2" type="ORF">GP473_01770</name>
</gene>
<evidence type="ECO:0000313" key="3">
    <source>
        <dbReference type="Proteomes" id="UP000515275"/>
    </source>
</evidence>
<keyword evidence="3" id="KW-1185">Reference proteome</keyword>
<sequence>MSPILSHVPSAFNEADGRTLPVAWHYGNPLTEQSRLGPSSPGLVDLWDRTTLLVSGPEATTWLNNLISQKVNAIQEGQATWGLILDVHGHVEHYFGISALENGLMLDVDSAHADLLEEYLHRMVFWSQVEITRPPLAQLAIVGAEYGDFQLEGPNQAQGDAHTFRRSRRLGDVPVTDIFLPREEITSHWDDLAHKATPTGLMAYTALRIQAREPDINLDLDERTIPHEVPAFIGSGIQGATQKEVREEGPTESAVHLNKGCYRGQETVSRVHNLGKSPRVLVQLHLDGSADHLPKVGCALNAGGRDIGRVGSSVHDADYGPIALALVKRGVVEKMAKNPAAVPNLMCDGVDAAIDPDDIRADDAARPGRAAIRTLRKNN</sequence>
<dbReference type="InterPro" id="IPR027266">
    <property type="entry name" value="TrmE/GcvT-like"/>
</dbReference>
<dbReference type="InterPro" id="IPR045179">
    <property type="entry name" value="YgfZ/GcvT"/>
</dbReference>
<dbReference type="GO" id="GO:0016226">
    <property type="term" value="P:iron-sulfur cluster assembly"/>
    <property type="evidence" value="ECO:0007669"/>
    <property type="project" value="TreeGrafter"/>
</dbReference>
<dbReference type="AlphaFoldDB" id="A0A7G7YQU6"/>
<evidence type="ECO:0000256" key="1">
    <source>
        <dbReference type="ARBA" id="ARBA00022946"/>
    </source>
</evidence>
<keyword evidence="1" id="KW-0809">Transit peptide</keyword>
<dbReference type="Gene3D" id="2.40.30.160">
    <property type="match status" value="1"/>
</dbReference>
<protein>
    <submittedName>
        <fullName evidence="2">Folate-binding protein</fullName>
    </submittedName>
</protein>
<organism evidence="2 3">
    <name type="scientific">Corynebacterium anserum</name>
    <dbReference type="NCBI Taxonomy" id="2684406"/>
    <lineage>
        <taxon>Bacteria</taxon>
        <taxon>Bacillati</taxon>
        <taxon>Actinomycetota</taxon>
        <taxon>Actinomycetes</taxon>
        <taxon>Mycobacteriales</taxon>
        <taxon>Corynebacteriaceae</taxon>
        <taxon>Corynebacterium</taxon>
    </lineage>
</organism>
<dbReference type="InterPro" id="IPR017703">
    <property type="entry name" value="YgfZ/GCV_T_CS"/>
</dbReference>
<dbReference type="NCBIfam" id="TIGR03317">
    <property type="entry name" value="ygfZ_signature"/>
    <property type="match status" value="1"/>
</dbReference>